<gene>
    <name evidence="1" type="ORF">BJN45_14915</name>
</gene>
<dbReference type="Gene3D" id="3.40.630.30">
    <property type="match status" value="1"/>
</dbReference>
<comment type="caution">
    <text evidence="1">The sequence shown here is derived from an EMBL/GenBank/DDBJ whole genome shotgun (WGS) entry which is preliminary data.</text>
</comment>
<keyword evidence="1" id="KW-0808">Transferase</keyword>
<dbReference type="SUPFAM" id="SSF55729">
    <property type="entry name" value="Acyl-CoA N-acyltransferases (Nat)"/>
    <property type="match status" value="1"/>
</dbReference>
<reference evidence="1 2" key="1">
    <citation type="submission" date="2016-10" db="EMBL/GenBank/DDBJ databases">
        <title>Alkaliphiles isolated from bioreactors.</title>
        <authorList>
            <person name="Salah Z."/>
            <person name="Rout S.P."/>
            <person name="Humphreys P.N."/>
        </authorList>
    </citation>
    <scope>NUCLEOTIDE SEQUENCE [LARGE SCALE GENOMIC DNA]</scope>
    <source>
        <strain evidence="1 2">ZS02</strain>
    </source>
</reference>
<proteinExistence type="predicted"/>
<dbReference type="InterPro" id="IPR007434">
    <property type="entry name" value="FemAB-like"/>
</dbReference>
<accession>A0A1R1I1E7</accession>
<name>A0A1R1I1E7_9RHOO</name>
<dbReference type="AlphaFoldDB" id="A0A1R1I1E7"/>
<organism evidence="1 2">
    <name type="scientific">Azonexus hydrophilus</name>
    <dbReference type="NCBI Taxonomy" id="418702"/>
    <lineage>
        <taxon>Bacteria</taxon>
        <taxon>Pseudomonadati</taxon>
        <taxon>Pseudomonadota</taxon>
        <taxon>Betaproteobacteria</taxon>
        <taxon>Rhodocyclales</taxon>
        <taxon>Azonexaceae</taxon>
        <taxon>Azonexus</taxon>
    </lineage>
</organism>
<dbReference type="EMBL" id="MTHD01000005">
    <property type="protein sequence ID" value="OMG52571.1"/>
    <property type="molecule type" value="Genomic_DNA"/>
</dbReference>
<sequence length="380" mass="42697">MTTVSIALTPSAGMIDSDAWERLAPAGHPFLSADFLETIERHAVAGPGNGWQASHWLLKDGDDTALGLLPTYLKSNSHGDFVRDWSWAGAYEQLGKPYYPKLLSGLPHTPAGGNRFLTGDGTTSQDIRQALIETVKAHVAENQLSSWHVALPAPDEVEHLRSQGLLVSHDVQFHWHDRGYEDFAAYLARFPSEKRRKIKAERRRVAESGISIEIRHGNEIAPAEWPALYALYAMTFVKYRNYAAFSAACFAELGSRLERRMVVFIAYADGEPVAVSICFRSDDTLYGRYWGTNGKHHSLHFELCFYQGIDYCLKHGLTTFEPGAGGEHKVARGFEPTIVRSCHWIEDQRMRSLIGQYLERHRASVLAYAEEATAHLPLRR</sequence>
<dbReference type="PANTHER" id="PTHR47017:SF1">
    <property type="entry name" value="ACYL-COA"/>
    <property type="match status" value="1"/>
</dbReference>
<dbReference type="RefSeq" id="WP_076096614.1">
    <property type="nucleotide sequence ID" value="NZ_MTHD01000005.1"/>
</dbReference>
<dbReference type="InterPro" id="IPR016181">
    <property type="entry name" value="Acyl_CoA_acyltransferase"/>
</dbReference>
<dbReference type="Proteomes" id="UP000187526">
    <property type="component" value="Unassembled WGS sequence"/>
</dbReference>
<evidence type="ECO:0000313" key="1">
    <source>
        <dbReference type="EMBL" id="OMG52571.1"/>
    </source>
</evidence>
<dbReference type="OrthoDB" id="9776898at2"/>
<protein>
    <submittedName>
        <fullName evidence="1">GNAT family N-acetyltransferase</fullName>
    </submittedName>
</protein>
<evidence type="ECO:0000313" key="2">
    <source>
        <dbReference type="Proteomes" id="UP000187526"/>
    </source>
</evidence>
<dbReference type="GO" id="GO:0016740">
    <property type="term" value="F:transferase activity"/>
    <property type="evidence" value="ECO:0007669"/>
    <property type="project" value="UniProtKB-KW"/>
</dbReference>
<dbReference type="STRING" id="418702.BJN45_14915"/>
<dbReference type="Pfam" id="PF04339">
    <property type="entry name" value="FemAB_like"/>
    <property type="match status" value="1"/>
</dbReference>
<dbReference type="PANTHER" id="PTHR47017">
    <property type="entry name" value="ACYL-COA"/>
    <property type="match status" value="1"/>
</dbReference>
<keyword evidence="2" id="KW-1185">Reference proteome</keyword>